<dbReference type="InterPro" id="IPR038765">
    <property type="entry name" value="Papain-like_cys_pep_sf"/>
</dbReference>
<organism evidence="3 4">
    <name type="scientific">Halopseudomonas aestusnigri</name>
    <dbReference type="NCBI Taxonomy" id="857252"/>
    <lineage>
        <taxon>Bacteria</taxon>
        <taxon>Pseudomonadati</taxon>
        <taxon>Pseudomonadota</taxon>
        <taxon>Gammaproteobacteria</taxon>
        <taxon>Pseudomonadales</taxon>
        <taxon>Pseudomonadaceae</taxon>
        <taxon>Halopseudomonas</taxon>
    </lineage>
</organism>
<dbReference type="PANTHER" id="PTHR42736">
    <property type="entry name" value="PROTEIN-GLUTAMINE GAMMA-GLUTAMYLTRANSFERASE"/>
    <property type="match status" value="1"/>
</dbReference>
<dbReference type="GO" id="GO:0008233">
    <property type="term" value="F:peptidase activity"/>
    <property type="evidence" value="ECO:0007669"/>
    <property type="project" value="UniProtKB-KW"/>
</dbReference>
<feature type="transmembrane region" description="Helical" evidence="1">
    <location>
        <begin position="157"/>
        <end position="179"/>
    </location>
</feature>
<dbReference type="InterPro" id="IPR002931">
    <property type="entry name" value="Transglutaminase-like"/>
</dbReference>
<keyword evidence="4" id="KW-1185">Reference proteome</keyword>
<feature type="transmembrane region" description="Helical" evidence="1">
    <location>
        <begin position="549"/>
        <end position="569"/>
    </location>
</feature>
<comment type="caution">
    <text evidence="3">The sequence shown here is derived from an EMBL/GenBank/DDBJ whole genome shotgun (WGS) entry which is preliminary data.</text>
</comment>
<keyword evidence="1" id="KW-0812">Transmembrane</keyword>
<keyword evidence="1" id="KW-1133">Transmembrane helix</keyword>
<dbReference type="GO" id="GO:0006508">
    <property type="term" value="P:proteolysis"/>
    <property type="evidence" value="ECO:0007669"/>
    <property type="project" value="UniProtKB-KW"/>
</dbReference>
<feature type="transmembrane region" description="Helical" evidence="1">
    <location>
        <begin position="78"/>
        <end position="96"/>
    </location>
</feature>
<evidence type="ECO:0000259" key="2">
    <source>
        <dbReference type="SMART" id="SM00460"/>
    </source>
</evidence>
<keyword evidence="3" id="KW-0645">Protease</keyword>
<evidence type="ECO:0000313" key="3">
    <source>
        <dbReference type="EMBL" id="SEG11884.1"/>
    </source>
</evidence>
<dbReference type="RefSeq" id="WP_088275320.1">
    <property type="nucleotide sequence ID" value="NZ_FNVE01000003.1"/>
</dbReference>
<dbReference type="EMBL" id="FNVE01000003">
    <property type="protein sequence ID" value="SEG11884.1"/>
    <property type="molecule type" value="Genomic_DNA"/>
</dbReference>
<dbReference type="AlphaFoldDB" id="A0AAQ1G6M7"/>
<protein>
    <submittedName>
        <fullName evidence="3">Transglutaminase-like enzyme, putative cysteine protease</fullName>
    </submittedName>
</protein>
<proteinExistence type="predicted"/>
<dbReference type="SMART" id="SM00460">
    <property type="entry name" value="TGc"/>
    <property type="match status" value="1"/>
</dbReference>
<feature type="transmembrane region" description="Helical" evidence="1">
    <location>
        <begin position="28"/>
        <end position="44"/>
    </location>
</feature>
<gene>
    <name evidence="3" type="ORF">SAMN05216586_103263</name>
</gene>
<accession>A0AAQ1G6M7</accession>
<dbReference type="InterPro" id="IPR025403">
    <property type="entry name" value="TgpA-like_C"/>
</dbReference>
<dbReference type="InterPro" id="IPR052901">
    <property type="entry name" value="Bact_TGase-like"/>
</dbReference>
<keyword evidence="1" id="KW-0472">Membrane</keyword>
<feature type="transmembrane region" description="Helical" evidence="1">
    <location>
        <begin position="103"/>
        <end position="121"/>
    </location>
</feature>
<feature type="transmembrane region" description="Helical" evidence="1">
    <location>
        <begin position="56"/>
        <end position="72"/>
    </location>
</feature>
<dbReference type="Pfam" id="PF01841">
    <property type="entry name" value="Transglut_core"/>
    <property type="match status" value="1"/>
</dbReference>
<dbReference type="PANTHER" id="PTHR42736:SF1">
    <property type="entry name" value="PROTEIN-GLUTAMINE GAMMA-GLUTAMYLTRANSFERASE"/>
    <property type="match status" value="1"/>
</dbReference>
<dbReference type="InterPro" id="IPR021878">
    <property type="entry name" value="TgpA_N"/>
</dbReference>
<dbReference type="Pfam" id="PF13559">
    <property type="entry name" value="DUF4129"/>
    <property type="match status" value="1"/>
</dbReference>
<evidence type="ECO:0000313" key="4">
    <source>
        <dbReference type="Proteomes" id="UP000243518"/>
    </source>
</evidence>
<evidence type="ECO:0000256" key="1">
    <source>
        <dbReference type="SAM" id="Phobius"/>
    </source>
</evidence>
<dbReference type="Proteomes" id="UP000243518">
    <property type="component" value="Unassembled WGS sequence"/>
</dbReference>
<dbReference type="SUPFAM" id="SSF54001">
    <property type="entry name" value="Cysteine proteinases"/>
    <property type="match status" value="1"/>
</dbReference>
<sequence length="669" mass="74673">MTALIPRNSLAWLLIAQLVVLVPHLPRLPWWIAVLWLGCALWRVQIQRMRWGYPGRLLRVGGLLLIGLAVYVSQGTLIGLDATVMVLLLLFMLKLLEMRSPRDALVVIYLGFFIVATAFLFDQGIPLALYQGFCTLILVAALVGLQQSPARNDPAAALRRAGVMVMQALPLMLVLFLFFPRLAPLWSVNVPGSSARTGLSESMAPADIANLAQSPELAFRVEFDGQVPSASTLYWRAMTLSRFDGRTWSYDQRLEQRTAPPPDTAGAALVYQVVAEPSGRNWLYSLSGSVSSTPQVNRLADDTLRALRPLSGTFAYTATAHSDALLQPEGLSVSERRRELQLPPSGDPRARAWARQLRAEYGSDAQLIQAVLAHFSEQPFYYTLQPSPLGQHANDEFLFDSRRGFCEHYAGAMAFVLRAAGIPARIVTGYQGGELNPRGGYLLVHQFDAHAWVEAWLPGTGWTAFDPTFQVAPTRIERGLEEAMREEGSFLAEAPLSGARYRGVSWLNSLRLSWDDLNYQWQRRVLNFRSEEQLALFRHWLGTADWQRIGVIVLALVFTLMAVQAFFWLRPARRTGTPAQRAWQQLDRRLRPLGLGAQAGEGPRDWQQRIGCALPSQADLLAAFFDCFVAQQYAGGNADAALLRAHLKRLVRNLPRRRSAGLPVKRRLL</sequence>
<feature type="domain" description="Transglutaminase-like" evidence="2">
    <location>
        <begin position="398"/>
        <end position="469"/>
    </location>
</feature>
<name>A0AAQ1G6M7_9GAMM</name>
<dbReference type="Pfam" id="PF11992">
    <property type="entry name" value="TgpA_N"/>
    <property type="match status" value="1"/>
</dbReference>
<keyword evidence="3" id="KW-0378">Hydrolase</keyword>
<dbReference type="Gene3D" id="3.10.620.30">
    <property type="match status" value="1"/>
</dbReference>
<reference evidence="3 4" key="1">
    <citation type="submission" date="2016-10" db="EMBL/GenBank/DDBJ databases">
        <authorList>
            <person name="Varghese N."/>
            <person name="Submissions S."/>
        </authorList>
    </citation>
    <scope>NUCLEOTIDE SEQUENCE [LARGE SCALE GENOMIC DNA]</scope>
    <source>
        <strain evidence="3 4">CECT 8317</strain>
    </source>
</reference>
<feature type="transmembrane region" description="Helical" evidence="1">
    <location>
        <begin position="127"/>
        <end position="145"/>
    </location>
</feature>